<dbReference type="EMBL" id="METD01000001">
    <property type="protein sequence ID" value="OGB73702.1"/>
    <property type="molecule type" value="Genomic_DNA"/>
</dbReference>
<evidence type="ECO:0000313" key="2">
    <source>
        <dbReference type="EMBL" id="OGB73702.1"/>
    </source>
</evidence>
<gene>
    <name evidence="2" type="ORF">A3K51_02605</name>
</gene>
<accession>A0A1F4NS27</accession>
<sequence>MSQIDMWWPVVVFGIVTFIVARVTFMMFPYSKITFWATRISFVILLLGLIELVLMWVCGLTINTRFSPFGALIAYTHLFVAPLVTIEIVSRIPRFGWRGSLTDWMLQEWREF</sequence>
<evidence type="ECO:0000313" key="3">
    <source>
        <dbReference type="Proteomes" id="UP000178085"/>
    </source>
</evidence>
<evidence type="ECO:0000256" key="1">
    <source>
        <dbReference type="SAM" id="Phobius"/>
    </source>
</evidence>
<reference evidence="2 3" key="1">
    <citation type="journal article" date="2016" name="Nat. Commun.">
        <title>Thousands of microbial genomes shed light on interconnected biogeochemical processes in an aquifer system.</title>
        <authorList>
            <person name="Anantharaman K."/>
            <person name="Brown C.T."/>
            <person name="Hug L.A."/>
            <person name="Sharon I."/>
            <person name="Castelle C.J."/>
            <person name="Probst A.J."/>
            <person name="Thomas B.C."/>
            <person name="Singh A."/>
            <person name="Wilkins M.J."/>
            <person name="Karaoz U."/>
            <person name="Brodie E.L."/>
            <person name="Williams K.H."/>
            <person name="Hubbard S.S."/>
            <person name="Banfield J.F."/>
        </authorList>
    </citation>
    <scope>NUCLEOTIDE SEQUENCE [LARGE SCALE GENOMIC DNA]</scope>
</reference>
<feature type="transmembrane region" description="Helical" evidence="1">
    <location>
        <begin position="40"/>
        <end position="62"/>
    </location>
</feature>
<dbReference type="AlphaFoldDB" id="A0A1F4NS27"/>
<name>A0A1F4NS27_UNCK3</name>
<organism evidence="2 3">
    <name type="scientific">candidate division Kazan bacterium RIFCSPLOWO2_01_FULL_45_19</name>
    <dbReference type="NCBI Taxonomy" id="1798538"/>
    <lineage>
        <taxon>Bacteria</taxon>
        <taxon>Bacteria division Kazan-3B-28</taxon>
    </lineage>
</organism>
<protein>
    <submittedName>
        <fullName evidence="2">Uncharacterized protein</fullName>
    </submittedName>
</protein>
<feature type="transmembrane region" description="Helical" evidence="1">
    <location>
        <begin position="68"/>
        <end position="89"/>
    </location>
</feature>
<keyword evidence="1" id="KW-0812">Transmembrane</keyword>
<feature type="transmembrane region" description="Helical" evidence="1">
    <location>
        <begin position="6"/>
        <end position="28"/>
    </location>
</feature>
<keyword evidence="1" id="KW-1133">Transmembrane helix</keyword>
<proteinExistence type="predicted"/>
<keyword evidence="1" id="KW-0472">Membrane</keyword>
<comment type="caution">
    <text evidence="2">The sequence shown here is derived from an EMBL/GenBank/DDBJ whole genome shotgun (WGS) entry which is preliminary data.</text>
</comment>
<dbReference type="Proteomes" id="UP000178085">
    <property type="component" value="Unassembled WGS sequence"/>
</dbReference>